<dbReference type="CDD" id="cd04485">
    <property type="entry name" value="DnaE_OBF"/>
    <property type="match status" value="1"/>
</dbReference>
<dbReference type="InterPro" id="IPR041931">
    <property type="entry name" value="DNA_pol3_alpha_thumb_dom"/>
</dbReference>
<dbReference type="SMART" id="SM00481">
    <property type="entry name" value="POLIIIAc"/>
    <property type="match status" value="1"/>
</dbReference>
<organism evidence="9">
    <name type="scientific">uncultured Thermomicrobiales bacterium</name>
    <dbReference type="NCBI Taxonomy" id="1645740"/>
    <lineage>
        <taxon>Bacteria</taxon>
        <taxon>Pseudomonadati</taxon>
        <taxon>Thermomicrobiota</taxon>
        <taxon>Thermomicrobia</taxon>
        <taxon>Thermomicrobiales</taxon>
        <taxon>environmental samples</taxon>
    </lineage>
</organism>
<evidence type="ECO:0000256" key="2">
    <source>
        <dbReference type="ARBA" id="ARBA00019114"/>
    </source>
</evidence>
<keyword evidence="4 9" id="KW-0548">Nucleotidyltransferase</keyword>
<dbReference type="NCBIfam" id="NF004226">
    <property type="entry name" value="PRK05673.1"/>
    <property type="match status" value="1"/>
</dbReference>
<dbReference type="InterPro" id="IPR004013">
    <property type="entry name" value="PHP_dom"/>
</dbReference>
<gene>
    <name evidence="9" type="ORF">AVDCRST_MAG49-1415</name>
</gene>
<evidence type="ECO:0000256" key="3">
    <source>
        <dbReference type="ARBA" id="ARBA00022679"/>
    </source>
</evidence>
<dbReference type="Gene3D" id="1.10.150.870">
    <property type="match status" value="1"/>
</dbReference>
<evidence type="ECO:0000256" key="6">
    <source>
        <dbReference type="ARBA" id="ARBA00022932"/>
    </source>
</evidence>
<dbReference type="Gene3D" id="1.10.10.1600">
    <property type="entry name" value="Bacterial DNA polymerase III alpha subunit, thumb domain"/>
    <property type="match status" value="1"/>
</dbReference>
<dbReference type="CDD" id="cd12113">
    <property type="entry name" value="PHP_PolIIIA_DnaE3"/>
    <property type="match status" value="1"/>
</dbReference>
<dbReference type="SUPFAM" id="SSF89550">
    <property type="entry name" value="PHP domain-like"/>
    <property type="match status" value="1"/>
</dbReference>
<dbReference type="Pfam" id="PF02811">
    <property type="entry name" value="PHP"/>
    <property type="match status" value="1"/>
</dbReference>
<accession>A0A6J4UCR8</accession>
<dbReference type="InterPro" id="IPR004805">
    <property type="entry name" value="DnaE2/DnaE/PolC"/>
</dbReference>
<dbReference type="GO" id="GO:0006260">
    <property type="term" value="P:DNA replication"/>
    <property type="evidence" value="ECO:0007669"/>
    <property type="project" value="UniProtKB-KW"/>
</dbReference>
<protein>
    <recommendedName>
        <fullName evidence="2">DNA polymerase III subunit alpha</fullName>
        <ecNumber evidence="1">2.7.7.7</ecNumber>
    </recommendedName>
</protein>
<proteinExistence type="predicted"/>
<dbReference type="EC" id="2.7.7.7" evidence="1"/>
<name>A0A6J4UCR8_9BACT</name>
<keyword evidence="5" id="KW-0235">DNA replication</keyword>
<dbReference type="Pfam" id="PF17657">
    <property type="entry name" value="DNA_pol3_finger"/>
    <property type="match status" value="1"/>
</dbReference>
<dbReference type="Pfam" id="PF14579">
    <property type="entry name" value="HHH_6"/>
    <property type="match status" value="1"/>
</dbReference>
<keyword evidence="3 9" id="KW-0808">Transferase</keyword>
<dbReference type="NCBIfam" id="TIGR00594">
    <property type="entry name" value="polc"/>
    <property type="match status" value="1"/>
</dbReference>
<evidence type="ECO:0000259" key="8">
    <source>
        <dbReference type="SMART" id="SM00481"/>
    </source>
</evidence>
<evidence type="ECO:0000256" key="1">
    <source>
        <dbReference type="ARBA" id="ARBA00012417"/>
    </source>
</evidence>
<comment type="catalytic activity">
    <reaction evidence="7">
        <text>DNA(n) + a 2'-deoxyribonucleoside 5'-triphosphate = DNA(n+1) + diphosphate</text>
        <dbReference type="Rhea" id="RHEA:22508"/>
        <dbReference type="Rhea" id="RHEA-COMP:17339"/>
        <dbReference type="Rhea" id="RHEA-COMP:17340"/>
        <dbReference type="ChEBI" id="CHEBI:33019"/>
        <dbReference type="ChEBI" id="CHEBI:61560"/>
        <dbReference type="ChEBI" id="CHEBI:173112"/>
        <dbReference type="EC" id="2.7.7.7"/>
    </reaction>
</comment>
<evidence type="ECO:0000256" key="7">
    <source>
        <dbReference type="ARBA" id="ARBA00049244"/>
    </source>
</evidence>
<evidence type="ECO:0000313" key="9">
    <source>
        <dbReference type="EMBL" id="CAA9546580.1"/>
    </source>
</evidence>
<dbReference type="InterPro" id="IPR003141">
    <property type="entry name" value="Pol/His_phosphatase_N"/>
</dbReference>
<keyword evidence="6" id="KW-0239">DNA-directed DNA polymerase</keyword>
<dbReference type="EMBL" id="CADCWG010000086">
    <property type="protein sequence ID" value="CAA9546580.1"/>
    <property type="molecule type" value="Genomic_DNA"/>
</dbReference>
<evidence type="ECO:0000256" key="4">
    <source>
        <dbReference type="ARBA" id="ARBA00022695"/>
    </source>
</evidence>
<dbReference type="InterPro" id="IPR029460">
    <property type="entry name" value="DNAPol_HHH"/>
</dbReference>
<dbReference type="Pfam" id="PF07733">
    <property type="entry name" value="DNA_pol3_alpha"/>
    <property type="match status" value="1"/>
</dbReference>
<dbReference type="GO" id="GO:0003887">
    <property type="term" value="F:DNA-directed DNA polymerase activity"/>
    <property type="evidence" value="ECO:0007669"/>
    <property type="project" value="UniProtKB-KW"/>
</dbReference>
<dbReference type="AlphaFoldDB" id="A0A6J4UCR8"/>
<dbReference type="InterPro" id="IPR016195">
    <property type="entry name" value="Pol/histidinol_Pase-like"/>
</dbReference>
<reference evidence="9" key="1">
    <citation type="submission" date="2020-02" db="EMBL/GenBank/DDBJ databases">
        <authorList>
            <person name="Meier V. D."/>
        </authorList>
    </citation>
    <scope>NUCLEOTIDE SEQUENCE</scope>
    <source>
        <strain evidence="9">AVDCRST_MAG49</strain>
    </source>
</reference>
<dbReference type="InterPro" id="IPR011708">
    <property type="entry name" value="DNA_pol3_alpha_NTPase_dom"/>
</dbReference>
<dbReference type="Gene3D" id="3.20.20.140">
    <property type="entry name" value="Metal-dependent hydrolases"/>
    <property type="match status" value="1"/>
</dbReference>
<dbReference type="InterPro" id="IPR040982">
    <property type="entry name" value="DNA_pol3_finger"/>
</dbReference>
<dbReference type="PANTHER" id="PTHR32294">
    <property type="entry name" value="DNA POLYMERASE III SUBUNIT ALPHA"/>
    <property type="match status" value="1"/>
</dbReference>
<dbReference type="PANTHER" id="PTHR32294:SF0">
    <property type="entry name" value="DNA POLYMERASE III SUBUNIT ALPHA"/>
    <property type="match status" value="1"/>
</dbReference>
<feature type="domain" description="Polymerase/histidinol phosphatase N-terminal" evidence="8">
    <location>
        <begin position="5"/>
        <end position="72"/>
    </location>
</feature>
<sequence>MAEFAHLHLHTEFSLLDGMGRIDEYLTRAKETGLHHLAVTDHGVMYAAMDWYKAGRKAGLHPIVGMEAYLAEGSARAKERKSYHLLLLAENETGYRNLLKLATKASLEGFYYRPRIDLEWLAEHSTGIIGTSACLGGPVANNFLHGRPDLARDYAGKLAEIFGPDRFYIEVQDHGIKEQIETNRQLIPLARELGLPLVATNDVHYCNQQDHSAQDLLVCVQTNSTLSDPKRLKSESDQLYLKGPDEMALVFGELPEALSNTVRIAEMCDLNLDFTGYHMPHFEVPAGETPESHLEALVRAGCRRKYGHYGGAVGERLSYELGVIASMGFTNYFLVVWDFVRFAKERGILVGPGRGSAAGSIVTYALDITALDPLKYDLIFERFLNPSRISMPDIDIDFADDRRAEVIDYVVKKYGDDRVAQIVTFGTMAAKASVRDCGRAMGLSFAETDRVAKLIPVGPGITIESAMAKVPELQALYDADGGVRELIDAARKVEGIARHSSTHAAGVVISRDPLVQHVPLQRAGGKSEGEITTQYPQGQLEALGLLKMDFLGLKTLTVLGKAVELINARGHDLTIETIPLDDPKSYEVLGKGETVGVFQLEGGMTTRMTVDVQPNSFEDLIALMALIRPGPMEMAPDYIARKHGRTEIEYMHPDMESILAETYGVALYQEQVIRIANVLAGFSMAEGDGLRKAMGKKLPEEMAKYRDRFVGGCVEHGLTKQLGGAIFDMIERFAGYGFNKAHSAAYAVIAAQTAYLKANFPVEFMAAALSTDIGASDKIVFNIAECRRAKIPVLPPDVNASDHDFGVEDLGDGGTAVRFGLGAVKNAGEAAVRALVAARAELPGGRFADLESFCDAVDWSVVNKRTVECLARCGALDGFGPRSAVLAALDNAIAAGQRRQKASARGQIGLFDLGGAAPAAASGPVGLPEVPPLPRKDLLTWEKELLGLYLSDHPLNDVFGDGVPSGLAQIVELPQRTPGEKVKVVGMIAGIRRITTKTNRTMAIIDLEDLTGNIELVAFPECYESHA</sequence>
<dbReference type="NCBIfam" id="NF005298">
    <property type="entry name" value="PRK06826.1"/>
    <property type="match status" value="1"/>
</dbReference>
<evidence type="ECO:0000256" key="5">
    <source>
        <dbReference type="ARBA" id="ARBA00022705"/>
    </source>
</evidence>
<dbReference type="GO" id="GO:0008408">
    <property type="term" value="F:3'-5' exonuclease activity"/>
    <property type="evidence" value="ECO:0007669"/>
    <property type="project" value="InterPro"/>
</dbReference>